<dbReference type="Pfam" id="PF12760">
    <property type="entry name" value="Zn_ribbon_IS1595"/>
    <property type="match status" value="1"/>
</dbReference>
<accession>A0ABU4WDB2</accession>
<dbReference type="InterPro" id="IPR024442">
    <property type="entry name" value="Transposase_Zn_ribbon"/>
</dbReference>
<name>A0ABU4WDB2_9FUSO</name>
<feature type="domain" description="Transposase zinc-ribbon" evidence="1">
    <location>
        <begin position="38"/>
        <end position="80"/>
    </location>
</feature>
<protein>
    <submittedName>
        <fullName evidence="2">IS1595-like element ISSag10 family transposase</fullName>
    </submittedName>
</protein>
<organism evidence="2 3">
    <name type="scientific">Candidatus Cetobacterium colombiensis</name>
    <dbReference type="NCBI Taxonomy" id="3073100"/>
    <lineage>
        <taxon>Bacteria</taxon>
        <taxon>Fusobacteriati</taxon>
        <taxon>Fusobacteriota</taxon>
        <taxon>Fusobacteriia</taxon>
        <taxon>Fusobacteriales</taxon>
        <taxon>Fusobacteriaceae</taxon>
        <taxon>Cetobacterium</taxon>
    </lineage>
</organism>
<evidence type="ECO:0000313" key="2">
    <source>
        <dbReference type="EMBL" id="MDX8337527.1"/>
    </source>
</evidence>
<dbReference type="Proteomes" id="UP001279681">
    <property type="component" value="Unassembled WGS sequence"/>
</dbReference>
<dbReference type="PANTHER" id="PTHR33293:SF1">
    <property type="entry name" value="INSERTION ELEMENT IS1 1 PROTEIN INSB-RELATED"/>
    <property type="match status" value="1"/>
</dbReference>
<dbReference type="EMBL" id="JAVIKH010000081">
    <property type="protein sequence ID" value="MDX8337527.1"/>
    <property type="molecule type" value="Genomic_DNA"/>
</dbReference>
<feature type="non-terminal residue" evidence="2">
    <location>
        <position position="213"/>
    </location>
</feature>
<dbReference type="PANTHER" id="PTHR33293">
    <property type="entry name" value="INSERTION ELEMENT IS1 1 PROTEIN INSB-RELATED"/>
    <property type="match status" value="1"/>
</dbReference>
<proteinExistence type="predicted"/>
<reference evidence="3" key="1">
    <citation type="submission" date="2023-07" db="EMBL/GenBank/DDBJ databases">
        <authorList>
            <person name="Colorado M.A."/>
            <person name="Villamil L.M."/>
            <person name="Melo J.F."/>
            <person name="Rodriguez J.A."/>
            <person name="Ruiz R.Y."/>
        </authorList>
    </citation>
    <scope>NUCLEOTIDE SEQUENCE [LARGE SCALE GENOMIC DNA]</scope>
    <source>
        <strain evidence="3">C33</strain>
    </source>
</reference>
<comment type="caution">
    <text evidence="2">The sequence shown here is derived from an EMBL/GenBank/DDBJ whole genome shotgun (WGS) entry which is preliminary data.</text>
</comment>
<evidence type="ECO:0000313" key="3">
    <source>
        <dbReference type="Proteomes" id="UP001279681"/>
    </source>
</evidence>
<sequence length="213" mass="23667">MPTIKDALDIIGKLTVAEQESLKTMLLSPAFVKSLNIEDFVAKERFANGRVCPLCGCIHVVRNGHRKDGTQRYVCKDCGKSFVIATNSIVSGTRKDLSVWEQYIDCMMNGLSIRKTAVACGIHRNTAFLWRHKILDALQNMADDVTLDGIIEADETFFAISYKGNHSKSKTFAMPRKAHKRGHSTHIRGLSQEKVCVPCAVNRNGLSISKITN</sequence>
<evidence type="ECO:0000259" key="1">
    <source>
        <dbReference type="Pfam" id="PF12760"/>
    </source>
</evidence>
<keyword evidence="3" id="KW-1185">Reference proteome</keyword>
<dbReference type="NCBIfam" id="NF033547">
    <property type="entry name" value="transpos_IS1595"/>
    <property type="match status" value="1"/>
</dbReference>
<gene>
    <name evidence="2" type="ORF">RFV38_13675</name>
</gene>
<dbReference type="InterPro" id="IPR051354">
    <property type="entry name" value="Transposase_27_IS1"/>
</dbReference>